<comment type="caution">
    <text evidence="1">The sequence shown here is derived from an EMBL/GenBank/DDBJ whole genome shotgun (WGS) entry which is preliminary data.</text>
</comment>
<proteinExistence type="predicted"/>
<dbReference type="GO" id="GO:0006508">
    <property type="term" value="P:proteolysis"/>
    <property type="evidence" value="ECO:0007669"/>
    <property type="project" value="InterPro"/>
</dbReference>
<dbReference type="PANTHER" id="PTHR10443">
    <property type="entry name" value="MICROSOMAL DIPEPTIDASE"/>
    <property type="match status" value="1"/>
</dbReference>
<gene>
    <name evidence="1" type="ORF">H9892_01020</name>
</gene>
<keyword evidence="1" id="KW-0645">Protease</keyword>
<dbReference type="GO" id="GO:0070573">
    <property type="term" value="F:metallodipeptidase activity"/>
    <property type="evidence" value="ECO:0007669"/>
    <property type="project" value="InterPro"/>
</dbReference>
<evidence type="ECO:0000313" key="2">
    <source>
        <dbReference type="Proteomes" id="UP000823990"/>
    </source>
</evidence>
<evidence type="ECO:0000313" key="1">
    <source>
        <dbReference type="EMBL" id="HIW01913.1"/>
    </source>
</evidence>
<dbReference type="Proteomes" id="UP000823990">
    <property type="component" value="Unassembled WGS sequence"/>
</dbReference>
<accession>A0A9D1PZ13</accession>
<dbReference type="EMBL" id="DXHS01000017">
    <property type="protein sequence ID" value="HIW01913.1"/>
    <property type="molecule type" value="Genomic_DNA"/>
</dbReference>
<dbReference type="Gene3D" id="3.20.20.140">
    <property type="entry name" value="Metal-dependent hydrolases"/>
    <property type="match status" value="1"/>
</dbReference>
<dbReference type="AlphaFoldDB" id="A0A9D1PZ13"/>
<keyword evidence="1" id="KW-0378">Hydrolase</keyword>
<reference evidence="1" key="1">
    <citation type="journal article" date="2021" name="PeerJ">
        <title>Extensive microbial diversity within the chicken gut microbiome revealed by metagenomics and culture.</title>
        <authorList>
            <person name="Gilroy R."/>
            <person name="Ravi A."/>
            <person name="Getino M."/>
            <person name="Pursley I."/>
            <person name="Horton D.L."/>
            <person name="Alikhan N.F."/>
            <person name="Baker D."/>
            <person name="Gharbi K."/>
            <person name="Hall N."/>
            <person name="Watson M."/>
            <person name="Adriaenssens E.M."/>
            <person name="Foster-Nyarko E."/>
            <person name="Jarju S."/>
            <person name="Secka A."/>
            <person name="Antonio M."/>
            <person name="Oren A."/>
            <person name="Chaudhuri R.R."/>
            <person name="La Ragione R."/>
            <person name="Hildebrand F."/>
            <person name="Pallen M.J."/>
        </authorList>
    </citation>
    <scope>NUCLEOTIDE SEQUENCE</scope>
    <source>
        <strain evidence="1">12435</strain>
    </source>
</reference>
<dbReference type="PANTHER" id="PTHR10443:SF12">
    <property type="entry name" value="DIPEPTIDASE"/>
    <property type="match status" value="1"/>
</dbReference>
<dbReference type="InterPro" id="IPR032466">
    <property type="entry name" value="Metal_Hydrolase"/>
</dbReference>
<reference evidence="1" key="2">
    <citation type="submission" date="2021-04" db="EMBL/GenBank/DDBJ databases">
        <authorList>
            <person name="Gilroy R."/>
        </authorList>
    </citation>
    <scope>NUCLEOTIDE SEQUENCE</scope>
    <source>
        <strain evidence="1">12435</strain>
    </source>
</reference>
<dbReference type="PROSITE" id="PS51365">
    <property type="entry name" value="RENAL_DIPEPTIDASE_2"/>
    <property type="match status" value="1"/>
</dbReference>
<protein>
    <submittedName>
        <fullName evidence="1">Membrane dipeptidase</fullName>
        <ecNumber evidence="1">3.4.13.-</ecNumber>
    </submittedName>
</protein>
<keyword evidence="1" id="KW-0224">Dipeptidase</keyword>
<dbReference type="SUPFAM" id="SSF51556">
    <property type="entry name" value="Metallo-dependent hydrolases"/>
    <property type="match status" value="1"/>
</dbReference>
<organism evidence="1 2">
    <name type="scientific">Candidatus Protoclostridium stercorigallinarum</name>
    <dbReference type="NCBI Taxonomy" id="2838741"/>
    <lineage>
        <taxon>Bacteria</taxon>
        <taxon>Bacillati</taxon>
        <taxon>Bacillota</taxon>
        <taxon>Clostridia</taxon>
        <taxon>Candidatus Protoclostridium</taxon>
    </lineage>
</organism>
<dbReference type="InterPro" id="IPR008257">
    <property type="entry name" value="Pept_M19"/>
</dbReference>
<sequence>MLFDLHNDLLTACLPEDMPKTLADYSADGLTDAVFAVWTTELSPSDRSLSRFVPPRTDIRLRLGIEDIGSVYPGTESGLRELLFRIMPAYVSLTWNGENIFAGGCGRETPLTDKGERAIELIADCGAALDLAHLSDTAFAGALAKAKSCGCRVLCSHTASRALCDRLRCATDGMAESIAEAGGMIGVMAVPNFLCPGLRYGENCGREKYAEHIAHFCAVVGSEHVAIGTDFFGSAYYPRGMERYSDFGYLAEDLAAAGLTEKDIENIFYKTAADFFAAGSDK</sequence>
<dbReference type="Pfam" id="PF01244">
    <property type="entry name" value="Peptidase_M19"/>
    <property type="match status" value="1"/>
</dbReference>
<dbReference type="EC" id="3.4.13.-" evidence="1"/>
<name>A0A9D1PZ13_9FIRM</name>